<organism evidence="1 2">
    <name type="scientific">Candidatus Beckwithbacteria bacterium RBG_13_42_9</name>
    <dbReference type="NCBI Taxonomy" id="1797457"/>
    <lineage>
        <taxon>Bacteria</taxon>
        <taxon>Candidatus Beckwithiibacteriota</taxon>
    </lineage>
</organism>
<dbReference type="EMBL" id="MEZK01000010">
    <property type="protein sequence ID" value="OGD63435.1"/>
    <property type="molecule type" value="Genomic_DNA"/>
</dbReference>
<reference evidence="1 2" key="1">
    <citation type="journal article" date="2016" name="Nat. Commun.">
        <title>Thousands of microbial genomes shed light on interconnected biogeochemical processes in an aquifer system.</title>
        <authorList>
            <person name="Anantharaman K."/>
            <person name="Brown C.T."/>
            <person name="Hug L.A."/>
            <person name="Sharon I."/>
            <person name="Castelle C.J."/>
            <person name="Probst A.J."/>
            <person name="Thomas B.C."/>
            <person name="Singh A."/>
            <person name="Wilkins M.J."/>
            <person name="Karaoz U."/>
            <person name="Brodie E.L."/>
            <person name="Williams K.H."/>
            <person name="Hubbard S.S."/>
            <person name="Banfield J.F."/>
        </authorList>
    </citation>
    <scope>NUCLEOTIDE SEQUENCE [LARGE SCALE GENOMIC DNA]</scope>
</reference>
<proteinExistence type="predicted"/>
<accession>A0A1F5E7U2</accession>
<dbReference type="AlphaFoldDB" id="A0A1F5E7U2"/>
<evidence type="ECO:0000313" key="2">
    <source>
        <dbReference type="Proteomes" id="UP000177006"/>
    </source>
</evidence>
<dbReference type="Proteomes" id="UP000177006">
    <property type="component" value="Unassembled WGS sequence"/>
</dbReference>
<comment type="caution">
    <text evidence="1">The sequence shown here is derived from an EMBL/GenBank/DDBJ whole genome shotgun (WGS) entry which is preliminary data.</text>
</comment>
<evidence type="ECO:0000313" key="1">
    <source>
        <dbReference type="EMBL" id="OGD63435.1"/>
    </source>
</evidence>
<sequence>MNITRFIKGSDNPYQEALDIRLKRVAELVENNIISPRLGAALVDYLIRMDVSELIKKNVRQIIGKSDNERWLFVNYGCRTTTYQYGSKTA</sequence>
<gene>
    <name evidence="1" type="ORF">A2160_03155</name>
</gene>
<name>A0A1F5E7U2_9BACT</name>
<protein>
    <submittedName>
        <fullName evidence="1">Uncharacterized protein</fullName>
    </submittedName>
</protein>
<dbReference type="STRING" id="1797457.A2160_03155"/>